<organism evidence="2 3">
    <name type="scientific">Pedobacter steynii</name>
    <dbReference type="NCBI Taxonomy" id="430522"/>
    <lineage>
        <taxon>Bacteria</taxon>
        <taxon>Pseudomonadati</taxon>
        <taxon>Bacteroidota</taxon>
        <taxon>Sphingobacteriia</taxon>
        <taxon>Sphingobacteriales</taxon>
        <taxon>Sphingobacteriaceae</taxon>
        <taxon>Pedobacter</taxon>
    </lineage>
</organism>
<protein>
    <submittedName>
        <fullName evidence="2">Uncharacterized protein</fullName>
    </submittedName>
</protein>
<gene>
    <name evidence="2" type="ORF">SAMN05421820_102183</name>
</gene>
<name>A0A1G9N107_9SPHI</name>
<sequence>MLDKSNYYQKTTLKYVLQDKNQEPAPGTSIRDSDNIRQL</sequence>
<feature type="region of interest" description="Disordered" evidence="1">
    <location>
        <begin position="18"/>
        <end position="39"/>
    </location>
</feature>
<proteinExistence type="predicted"/>
<evidence type="ECO:0000256" key="1">
    <source>
        <dbReference type="SAM" id="MobiDB-lite"/>
    </source>
</evidence>
<dbReference type="EMBL" id="FNGY01000002">
    <property type="protein sequence ID" value="SDL80178.1"/>
    <property type="molecule type" value="Genomic_DNA"/>
</dbReference>
<accession>A0A1G9N107</accession>
<keyword evidence="3" id="KW-1185">Reference proteome</keyword>
<evidence type="ECO:0000313" key="3">
    <source>
        <dbReference type="Proteomes" id="UP000183200"/>
    </source>
</evidence>
<evidence type="ECO:0000313" key="2">
    <source>
        <dbReference type="EMBL" id="SDL80178.1"/>
    </source>
</evidence>
<reference evidence="3" key="1">
    <citation type="submission" date="2016-10" db="EMBL/GenBank/DDBJ databases">
        <authorList>
            <person name="Varghese N."/>
            <person name="Submissions S."/>
        </authorList>
    </citation>
    <scope>NUCLEOTIDE SEQUENCE [LARGE SCALE GENOMIC DNA]</scope>
    <source>
        <strain evidence="3">DSM 19110</strain>
    </source>
</reference>
<dbReference type="AlphaFoldDB" id="A0A1G9N107"/>
<dbReference type="Proteomes" id="UP000183200">
    <property type="component" value="Unassembled WGS sequence"/>
</dbReference>